<dbReference type="Proteomes" id="UP000033109">
    <property type="component" value="Chromosome"/>
</dbReference>
<dbReference type="EMBL" id="CP009621">
    <property type="protein sequence ID" value="AKD02995.1"/>
    <property type="molecule type" value="Genomic_DNA"/>
</dbReference>
<dbReference type="PATRIC" id="fig|400092.3.peg.1655"/>
<protein>
    <submittedName>
        <fullName evidence="1">Uncharacterized protein</fullName>
    </submittedName>
</protein>
<dbReference type="HOGENOM" id="CLU_2013177_0_0_10"/>
<keyword evidence="2" id="KW-1185">Reference proteome</keyword>
<organism evidence="1 2">
    <name type="scientific">Pontibacter korlensis</name>
    <dbReference type="NCBI Taxonomy" id="400092"/>
    <lineage>
        <taxon>Bacteria</taxon>
        <taxon>Pseudomonadati</taxon>
        <taxon>Bacteroidota</taxon>
        <taxon>Cytophagia</taxon>
        <taxon>Cytophagales</taxon>
        <taxon>Hymenobacteraceae</taxon>
        <taxon>Pontibacter</taxon>
    </lineage>
</organism>
<dbReference type="RefSeq" id="WP_046310011.1">
    <property type="nucleotide sequence ID" value="NZ_CBCSCY010000048.1"/>
</dbReference>
<dbReference type="STRING" id="400092.PKOR_07465"/>
<gene>
    <name evidence="1" type="ORF">PKOR_07465</name>
</gene>
<evidence type="ECO:0000313" key="1">
    <source>
        <dbReference type="EMBL" id="AKD02995.1"/>
    </source>
</evidence>
<evidence type="ECO:0000313" key="2">
    <source>
        <dbReference type="Proteomes" id="UP000033109"/>
    </source>
</evidence>
<dbReference type="KEGG" id="pko:PKOR_07465"/>
<proteinExistence type="predicted"/>
<accession>A0A0E3ZDC1</accession>
<reference evidence="1 2" key="1">
    <citation type="journal article" date="2015" name="Sci. Rep.">
        <title>Unraveling adaptation of Pontibacter korlensis to radiation and infertility in desert through complete genome and comparative transcriptomic analysis.</title>
        <authorList>
            <person name="Dai J."/>
            <person name="Dai W."/>
            <person name="Qiu C."/>
            <person name="Yang Z."/>
            <person name="Zhang Y."/>
            <person name="Zhou M."/>
            <person name="Zhang L."/>
            <person name="Fang C."/>
            <person name="Gao Q."/>
            <person name="Yang Q."/>
            <person name="Li X."/>
            <person name="Wang Z."/>
            <person name="Wang Z."/>
            <person name="Jia Z."/>
            <person name="Chen X."/>
        </authorList>
    </citation>
    <scope>NUCLEOTIDE SEQUENCE [LARGE SCALE GENOMIC DNA]</scope>
    <source>
        <strain evidence="1 2">X14-1T</strain>
    </source>
</reference>
<name>A0A0E3ZDC1_9BACT</name>
<dbReference type="AlphaFoldDB" id="A0A0E3ZDC1"/>
<sequence length="123" mass="14210">MMKVCVAELCSRTAYKYGLALLLFFLIGTLPGYGQTSFQASAKHEQQLRKSLRDAEKANAKYKDTHLNTDTYTFKKGEAGRRRVRNEERGKLQFNVKGDPVKKLKLFNKKKKYKARSTKKRSN</sequence>
<dbReference type="OrthoDB" id="894118at2"/>